<evidence type="ECO:0000256" key="7">
    <source>
        <dbReference type="SAM" id="SignalP"/>
    </source>
</evidence>
<evidence type="ECO:0000313" key="8">
    <source>
        <dbReference type="EMBL" id="MPC45447.1"/>
    </source>
</evidence>
<proteinExistence type="predicted"/>
<accession>A0A5B7FIU7</accession>
<evidence type="ECO:0000256" key="2">
    <source>
        <dbReference type="ARBA" id="ARBA00004123"/>
    </source>
</evidence>
<reference evidence="8 9" key="1">
    <citation type="submission" date="2019-05" db="EMBL/GenBank/DDBJ databases">
        <title>Another draft genome of Portunus trituberculatus and its Hox gene families provides insights of decapod evolution.</title>
        <authorList>
            <person name="Jeong J.-H."/>
            <person name="Song I."/>
            <person name="Kim S."/>
            <person name="Choi T."/>
            <person name="Kim D."/>
            <person name="Ryu S."/>
            <person name="Kim W."/>
        </authorList>
    </citation>
    <scope>NUCLEOTIDE SEQUENCE [LARGE SCALE GENOMIC DNA]</scope>
    <source>
        <tissue evidence="8">Muscle</tissue>
    </source>
</reference>
<dbReference type="PANTHER" id="PTHR45973">
    <property type="entry name" value="PROTEIN PHOSPHATASE 1 REGULATORY SUBUNIT SDS22-RELATED"/>
    <property type="match status" value="1"/>
</dbReference>
<dbReference type="PROSITE" id="PS51450">
    <property type="entry name" value="LRR"/>
    <property type="match status" value="4"/>
</dbReference>
<keyword evidence="3" id="KW-0433">Leucine-rich repeat</keyword>
<keyword evidence="9" id="KW-1185">Reference proteome</keyword>
<name>A0A5B7FIU7_PORTR</name>
<sequence>MAQTSFACIIAAETVTVICFPLLQGAFPTQFTSVPESSLIQVHAENDGVTQVIENLDGLTNLNSIFLGKNRITKLQNMDSLINLKILGVQSNRLTKIEGLGRLVNLEQLYCSHNGIEVLEGLDNNVKLQTLDMAVNRIKKIENISHLTEIEEFWVFAKMYFA</sequence>
<comment type="subcellular location">
    <subcellularLocation>
        <location evidence="2">Nucleus</location>
    </subcellularLocation>
</comment>
<dbReference type="InterPro" id="IPR001611">
    <property type="entry name" value="Leu-rich_rpt"/>
</dbReference>
<dbReference type="Pfam" id="PF12799">
    <property type="entry name" value="LRR_4"/>
    <property type="match status" value="1"/>
</dbReference>
<keyword evidence="5" id="KW-0539">Nucleus</keyword>
<dbReference type="AlphaFoldDB" id="A0A5B7FIU7"/>
<gene>
    <name evidence="8" type="primary">PPP1R7_1</name>
    <name evidence="8" type="ORF">E2C01_039146</name>
</gene>
<dbReference type="SMART" id="SM00365">
    <property type="entry name" value="LRR_SD22"/>
    <property type="match status" value="4"/>
</dbReference>
<evidence type="ECO:0000256" key="1">
    <source>
        <dbReference type="ARBA" id="ARBA00003843"/>
    </source>
</evidence>
<keyword evidence="7" id="KW-0732">Signal</keyword>
<feature type="chain" id="PRO_5022924519" description="Dynein axonemal assembly factor 1 homolog" evidence="7">
    <location>
        <begin position="20"/>
        <end position="162"/>
    </location>
</feature>
<keyword evidence="4" id="KW-0677">Repeat</keyword>
<comment type="caution">
    <text evidence="8">The sequence shown here is derived from an EMBL/GenBank/DDBJ whole genome shotgun (WGS) entry which is preliminary data.</text>
</comment>
<comment type="function">
    <text evidence="1">Cilium-specific protein required for cilia structures.</text>
</comment>
<dbReference type="SUPFAM" id="SSF52075">
    <property type="entry name" value="Outer arm dynein light chain 1"/>
    <property type="match status" value="1"/>
</dbReference>
<evidence type="ECO:0000313" key="9">
    <source>
        <dbReference type="Proteomes" id="UP000324222"/>
    </source>
</evidence>
<dbReference type="EMBL" id="VSRR010006735">
    <property type="protein sequence ID" value="MPC45447.1"/>
    <property type="molecule type" value="Genomic_DNA"/>
</dbReference>
<evidence type="ECO:0000256" key="6">
    <source>
        <dbReference type="ARBA" id="ARBA00024433"/>
    </source>
</evidence>
<dbReference type="OrthoDB" id="7451790at2759"/>
<evidence type="ECO:0000256" key="5">
    <source>
        <dbReference type="ARBA" id="ARBA00023242"/>
    </source>
</evidence>
<evidence type="ECO:0000256" key="4">
    <source>
        <dbReference type="ARBA" id="ARBA00022737"/>
    </source>
</evidence>
<organism evidence="8 9">
    <name type="scientific">Portunus trituberculatus</name>
    <name type="common">Swimming crab</name>
    <name type="synonym">Neptunus trituberculatus</name>
    <dbReference type="NCBI Taxonomy" id="210409"/>
    <lineage>
        <taxon>Eukaryota</taxon>
        <taxon>Metazoa</taxon>
        <taxon>Ecdysozoa</taxon>
        <taxon>Arthropoda</taxon>
        <taxon>Crustacea</taxon>
        <taxon>Multicrustacea</taxon>
        <taxon>Malacostraca</taxon>
        <taxon>Eumalacostraca</taxon>
        <taxon>Eucarida</taxon>
        <taxon>Decapoda</taxon>
        <taxon>Pleocyemata</taxon>
        <taxon>Brachyura</taxon>
        <taxon>Eubrachyura</taxon>
        <taxon>Portunoidea</taxon>
        <taxon>Portunidae</taxon>
        <taxon>Portuninae</taxon>
        <taxon>Portunus</taxon>
    </lineage>
</organism>
<dbReference type="Gene3D" id="3.80.10.10">
    <property type="entry name" value="Ribonuclease Inhibitor"/>
    <property type="match status" value="1"/>
</dbReference>
<dbReference type="InterPro" id="IPR025875">
    <property type="entry name" value="Leu-rich_rpt_4"/>
</dbReference>
<feature type="signal peptide" evidence="7">
    <location>
        <begin position="1"/>
        <end position="19"/>
    </location>
</feature>
<dbReference type="InterPro" id="IPR050576">
    <property type="entry name" value="Cilia_flagella_integrity"/>
</dbReference>
<dbReference type="PANTHER" id="PTHR45973:SF23">
    <property type="entry name" value="PROTEIN PHOSPHATASE 1 REGULATORY SUBUNIT 7"/>
    <property type="match status" value="1"/>
</dbReference>
<evidence type="ECO:0000256" key="3">
    <source>
        <dbReference type="ARBA" id="ARBA00022614"/>
    </source>
</evidence>
<protein>
    <recommendedName>
        <fullName evidence="6">Dynein axonemal assembly factor 1 homolog</fullName>
    </recommendedName>
</protein>
<dbReference type="InterPro" id="IPR032675">
    <property type="entry name" value="LRR_dom_sf"/>
</dbReference>
<dbReference type="Proteomes" id="UP000324222">
    <property type="component" value="Unassembled WGS sequence"/>
</dbReference>
<dbReference type="GO" id="GO:0005634">
    <property type="term" value="C:nucleus"/>
    <property type="evidence" value="ECO:0007669"/>
    <property type="project" value="UniProtKB-SubCell"/>
</dbReference>